<evidence type="ECO:0000256" key="1">
    <source>
        <dbReference type="SAM" id="SignalP"/>
    </source>
</evidence>
<gene>
    <name evidence="2" type="primary">traN</name>
    <name evidence="2" type="ORF">DU508_21700</name>
</gene>
<organism evidence="2 3">
    <name type="scientific">Pedobacter chinensis</name>
    <dbReference type="NCBI Taxonomy" id="2282421"/>
    <lineage>
        <taxon>Bacteria</taxon>
        <taxon>Pseudomonadati</taxon>
        <taxon>Bacteroidota</taxon>
        <taxon>Sphingobacteriia</taxon>
        <taxon>Sphingobacteriales</taxon>
        <taxon>Sphingobacteriaceae</taxon>
        <taxon>Pedobacter</taxon>
    </lineage>
</organism>
<reference evidence="2 3" key="1">
    <citation type="submission" date="2018-07" db="EMBL/GenBank/DDBJ databases">
        <title>Pedobacter sp. nov., isolated from soil.</title>
        <authorList>
            <person name="Zhou L.Y."/>
            <person name="Du Z.J."/>
        </authorList>
    </citation>
    <scope>NUCLEOTIDE SEQUENCE [LARGE SCALE GENOMIC DNA]</scope>
    <source>
        <strain evidence="2 3">JDX94</strain>
    </source>
</reference>
<feature type="chain" id="PRO_5016587574" evidence="1">
    <location>
        <begin position="27"/>
        <end position="289"/>
    </location>
</feature>
<comment type="caution">
    <text evidence="2">The sequence shown here is derived from an EMBL/GenBank/DDBJ whole genome shotgun (WGS) entry which is preliminary data.</text>
</comment>
<dbReference type="NCBIfam" id="TIGR03780">
    <property type="entry name" value="Bac_Flav_CT_N"/>
    <property type="match status" value="1"/>
</dbReference>
<accession>A0A369PUE6</accession>
<dbReference type="AlphaFoldDB" id="A0A369PUE6"/>
<dbReference type="Proteomes" id="UP000253961">
    <property type="component" value="Unassembled WGS sequence"/>
</dbReference>
<evidence type="ECO:0000313" key="3">
    <source>
        <dbReference type="Proteomes" id="UP000253961"/>
    </source>
</evidence>
<dbReference type="EMBL" id="QPKV01000014">
    <property type="protein sequence ID" value="RDC54339.1"/>
    <property type="molecule type" value="Genomic_DNA"/>
</dbReference>
<feature type="signal peptide" evidence="1">
    <location>
        <begin position="1"/>
        <end position="26"/>
    </location>
</feature>
<sequence>MSNLITRQPIRSLLAFLFSFSFLAVATHAQHSALVKLNSLPRIEITHGVSLHIVSPEPIQKVDVSSHALAGDLLEANVLRLKVIPDSAYLLLRTPDASVVVTVIGESFIAQYQLCFVPPGLGLTPTLLNIMPEHCQPLDISGVDLSTPAMKVHALSLLKSRMSAAIRSADGYGIRTRLNQVYTLGEYIFLDLSFENRTGLKYNIDELRFKIEDKKITKATNVQSAEVKPVWQLYPNTPFKRNYRNIFVLKKMTFPENKVLNIELTEKQISGRTVTLKVKYGDILKADTF</sequence>
<dbReference type="Pfam" id="PF13595">
    <property type="entry name" value="DUF4138"/>
    <property type="match status" value="1"/>
</dbReference>
<proteinExistence type="predicted"/>
<keyword evidence="1" id="KW-0732">Signal</keyword>
<keyword evidence="3" id="KW-1185">Reference proteome</keyword>
<dbReference type="RefSeq" id="WP_115404766.1">
    <property type="nucleotide sequence ID" value="NZ_QPKV01000014.1"/>
</dbReference>
<evidence type="ECO:0000313" key="2">
    <source>
        <dbReference type="EMBL" id="RDC54339.1"/>
    </source>
</evidence>
<protein>
    <submittedName>
        <fullName evidence="2">Conjugative transposon protein TraN</fullName>
    </submittedName>
</protein>
<dbReference type="InterPro" id="IPR022298">
    <property type="entry name" value="Conjug_transposon_TraN"/>
</dbReference>
<dbReference type="OrthoDB" id="1038500at2"/>
<name>A0A369PUE6_9SPHI</name>